<dbReference type="KEGG" id="ecw:EcE24377A_1490"/>
<sequence length="35" mass="4170">MDGPFISPLYLRYIQADFLTDFRLKTGVFPKLDYK</sequence>
<dbReference type="AlphaFoldDB" id="A7ZLA8"/>
<dbReference type="EMBL" id="CP000800">
    <property type="protein sequence ID" value="ABV20041.1"/>
    <property type="molecule type" value="Genomic_DNA"/>
</dbReference>
<name>A7ZLA8_ECO24</name>
<organism evidence="1 2">
    <name type="scientific">Escherichia coli O139:H28 (strain E24377A / ETEC)</name>
    <dbReference type="NCBI Taxonomy" id="331111"/>
    <lineage>
        <taxon>Bacteria</taxon>
        <taxon>Pseudomonadati</taxon>
        <taxon>Pseudomonadota</taxon>
        <taxon>Gammaproteobacteria</taxon>
        <taxon>Enterobacterales</taxon>
        <taxon>Enterobacteriaceae</taxon>
        <taxon>Escherichia</taxon>
    </lineage>
</organism>
<proteinExistence type="predicted"/>
<evidence type="ECO:0000313" key="2">
    <source>
        <dbReference type="Proteomes" id="UP000001122"/>
    </source>
</evidence>
<evidence type="ECO:0000313" key="1">
    <source>
        <dbReference type="EMBL" id="ABV20041.1"/>
    </source>
</evidence>
<gene>
    <name evidence="1" type="ordered locus">EcE24377A_1490</name>
</gene>
<protein>
    <submittedName>
        <fullName evidence="1">Uncharacterized protein</fullName>
    </submittedName>
</protein>
<dbReference type="Proteomes" id="UP000001122">
    <property type="component" value="Chromosome"/>
</dbReference>
<dbReference type="HOGENOM" id="CLU_3364684_0_0_6"/>
<keyword evidence="2" id="KW-1185">Reference proteome</keyword>
<accession>A7ZLA8</accession>
<reference evidence="2" key="1">
    <citation type="journal article" date="2008" name="J. Bacteriol.">
        <title>The pangenome structure of Escherichia coli: comparative genomic analysis of E. coli commensal and pathogenic isolates.</title>
        <authorList>
            <person name="Rasko D.A."/>
            <person name="Rosovitz M.J."/>
            <person name="Myers G.S."/>
            <person name="Mongodin E.F."/>
            <person name="Fricke W.F."/>
            <person name="Gajer P."/>
            <person name="Crabtree J."/>
            <person name="Sebaihia M."/>
            <person name="Thomson N.R."/>
            <person name="Chaudhuri R."/>
            <person name="Henderson I.R."/>
            <person name="Sperandio V."/>
            <person name="Ravel J."/>
        </authorList>
    </citation>
    <scope>NUCLEOTIDE SEQUENCE [LARGE SCALE GENOMIC DNA]</scope>
    <source>
        <strain evidence="2">E24377A / ETEC</strain>
    </source>
</reference>